<dbReference type="PANTHER" id="PTHR45821">
    <property type="entry name" value="SNF2 DOMAIN-CONTAINING PROTEIN CLASSY 2-RELATED"/>
    <property type="match status" value="1"/>
</dbReference>
<dbReference type="Proteomes" id="UP000195402">
    <property type="component" value="Unassembled WGS sequence"/>
</dbReference>
<organism evidence="9 10">
    <name type="scientific">Macleaya cordata</name>
    <name type="common">Five-seeded plume-poppy</name>
    <name type="synonym">Bocconia cordata</name>
    <dbReference type="NCBI Taxonomy" id="56857"/>
    <lineage>
        <taxon>Eukaryota</taxon>
        <taxon>Viridiplantae</taxon>
        <taxon>Streptophyta</taxon>
        <taxon>Embryophyta</taxon>
        <taxon>Tracheophyta</taxon>
        <taxon>Spermatophyta</taxon>
        <taxon>Magnoliopsida</taxon>
        <taxon>Ranunculales</taxon>
        <taxon>Papaveraceae</taxon>
        <taxon>Papaveroideae</taxon>
        <taxon>Macleaya</taxon>
    </lineage>
</organism>
<dbReference type="PANTHER" id="PTHR45821:SF5">
    <property type="entry name" value="SNF2 DOMAIN-CONTAINING PROTEIN CLASSY 4"/>
    <property type="match status" value="1"/>
</dbReference>
<evidence type="ECO:0000256" key="4">
    <source>
        <dbReference type="ARBA" id="ARBA00022741"/>
    </source>
</evidence>
<dbReference type="SUPFAM" id="SSF52058">
    <property type="entry name" value="L domain-like"/>
    <property type="match status" value="1"/>
</dbReference>
<dbReference type="OrthoDB" id="544346at2759"/>
<evidence type="ECO:0000256" key="5">
    <source>
        <dbReference type="ARBA" id="ARBA00022806"/>
    </source>
</evidence>
<keyword evidence="5" id="KW-0347">Helicase</keyword>
<comment type="subcellular location">
    <subcellularLocation>
        <location evidence="1">Nucleus</location>
    </subcellularLocation>
</comment>
<dbReference type="EMBL" id="MVGT01001726">
    <property type="protein sequence ID" value="OVA11205.1"/>
    <property type="molecule type" value="Genomic_DNA"/>
</dbReference>
<dbReference type="GO" id="GO:0005634">
    <property type="term" value="C:nucleus"/>
    <property type="evidence" value="ECO:0007669"/>
    <property type="project" value="UniProtKB-SubCell"/>
</dbReference>
<evidence type="ECO:0000256" key="2">
    <source>
        <dbReference type="ARBA" id="ARBA00022614"/>
    </source>
</evidence>
<dbReference type="InterPro" id="IPR044567">
    <property type="entry name" value="CLSY/DRD1"/>
</dbReference>
<evidence type="ECO:0000256" key="7">
    <source>
        <dbReference type="ARBA" id="ARBA00023242"/>
    </source>
</evidence>
<dbReference type="AlphaFoldDB" id="A0A200QL84"/>
<evidence type="ECO:0000256" key="6">
    <source>
        <dbReference type="ARBA" id="ARBA00022840"/>
    </source>
</evidence>
<evidence type="ECO:0000256" key="3">
    <source>
        <dbReference type="ARBA" id="ARBA00022737"/>
    </source>
</evidence>
<sequence length="298" mass="33467">MEIFKECRPVIIAPCNMLLTWEEEFKKWKVDIPFHNLNSGEYSGKEDPQALKLVQNKPQRKNMNRMVKLVSWSRGKSILRISYQLFEKLAGEGPIGKKINMLRKFIHWINFMRNDARATEIPTEFATAGTFHGEIHNTLGWDAKYEEMQITLTVGCLSDLASDKTTLLALKSTLGGKNLNWAATDPIPCAWVGVKCENNRVTSLRLPGARLSGEIPIGIFGNLTHLHSLFTSQLLDRLGTLYLEKNQLTGSIPELYLPNLVQFNVSFNYLQGKIPSTLKSVKPSAFEGNSLCGAPCPN</sequence>
<comment type="caution">
    <text evidence="9">The sequence shown here is derived from an EMBL/GenBank/DDBJ whole genome shotgun (WGS) entry which is preliminary data.</text>
</comment>
<reference evidence="9 10" key="1">
    <citation type="journal article" date="2017" name="Mol. Plant">
        <title>The Genome of Medicinal Plant Macleaya cordata Provides New Insights into Benzylisoquinoline Alkaloids Metabolism.</title>
        <authorList>
            <person name="Liu X."/>
            <person name="Liu Y."/>
            <person name="Huang P."/>
            <person name="Ma Y."/>
            <person name="Qing Z."/>
            <person name="Tang Q."/>
            <person name="Cao H."/>
            <person name="Cheng P."/>
            <person name="Zheng Y."/>
            <person name="Yuan Z."/>
            <person name="Zhou Y."/>
            <person name="Liu J."/>
            <person name="Tang Z."/>
            <person name="Zhuo Y."/>
            <person name="Zhang Y."/>
            <person name="Yu L."/>
            <person name="Huang J."/>
            <person name="Yang P."/>
            <person name="Peng Q."/>
            <person name="Zhang J."/>
            <person name="Jiang W."/>
            <person name="Zhang Z."/>
            <person name="Lin K."/>
            <person name="Ro D.K."/>
            <person name="Chen X."/>
            <person name="Xiong X."/>
            <person name="Shang Y."/>
            <person name="Huang S."/>
            <person name="Zeng J."/>
        </authorList>
    </citation>
    <scope>NUCLEOTIDE SEQUENCE [LARGE SCALE GENOMIC DNA]</scope>
    <source>
        <strain evidence="10">cv. BLH2017</strain>
        <tissue evidence="9">Root</tissue>
    </source>
</reference>
<name>A0A200QL84_MACCD</name>
<evidence type="ECO:0000256" key="1">
    <source>
        <dbReference type="ARBA" id="ARBA00004123"/>
    </source>
</evidence>
<proteinExistence type="predicted"/>
<feature type="domain" description="Leucine-rich repeat-containing N-terminal plant-type" evidence="8">
    <location>
        <begin position="161"/>
        <end position="196"/>
    </location>
</feature>
<dbReference type="InterPro" id="IPR013210">
    <property type="entry name" value="LRR_N_plant-typ"/>
</dbReference>
<keyword evidence="4" id="KW-0547">Nucleotide-binding</keyword>
<keyword evidence="6" id="KW-0067">ATP-binding</keyword>
<dbReference type="GO" id="GO:0004386">
    <property type="term" value="F:helicase activity"/>
    <property type="evidence" value="ECO:0007669"/>
    <property type="project" value="UniProtKB-KW"/>
</dbReference>
<protein>
    <submittedName>
        <fullName evidence="9">Leucine-rich repeat-containing N-terminal</fullName>
    </submittedName>
</protein>
<keyword evidence="10" id="KW-1185">Reference proteome</keyword>
<keyword evidence="2" id="KW-0433">Leucine-rich repeat</keyword>
<accession>A0A200QL84</accession>
<dbReference type="Pfam" id="PF08263">
    <property type="entry name" value="LRRNT_2"/>
    <property type="match status" value="1"/>
</dbReference>
<dbReference type="InParanoid" id="A0A200QL84"/>
<keyword evidence="5" id="KW-0378">Hydrolase</keyword>
<dbReference type="Gene3D" id="3.80.10.10">
    <property type="entry name" value="Ribonuclease Inhibitor"/>
    <property type="match status" value="2"/>
</dbReference>
<evidence type="ECO:0000313" key="10">
    <source>
        <dbReference type="Proteomes" id="UP000195402"/>
    </source>
</evidence>
<dbReference type="GO" id="GO:0005524">
    <property type="term" value="F:ATP binding"/>
    <property type="evidence" value="ECO:0007669"/>
    <property type="project" value="UniProtKB-KW"/>
</dbReference>
<keyword evidence="7" id="KW-0539">Nucleus</keyword>
<gene>
    <name evidence="9" type="ORF">BVC80_1749g29</name>
</gene>
<keyword evidence="3" id="KW-0677">Repeat</keyword>
<dbReference type="GO" id="GO:0080188">
    <property type="term" value="P:gene silencing by siRNA-directed DNA methylation"/>
    <property type="evidence" value="ECO:0007669"/>
    <property type="project" value="InterPro"/>
</dbReference>
<evidence type="ECO:0000259" key="8">
    <source>
        <dbReference type="Pfam" id="PF08263"/>
    </source>
</evidence>
<evidence type="ECO:0000313" key="9">
    <source>
        <dbReference type="EMBL" id="OVA11205.1"/>
    </source>
</evidence>
<dbReference type="InterPro" id="IPR032675">
    <property type="entry name" value="LRR_dom_sf"/>
</dbReference>